<gene>
    <name evidence="3" type="ORF">G9H71_20105</name>
</gene>
<feature type="transmembrane region" description="Helical" evidence="2">
    <location>
        <begin position="163"/>
        <end position="183"/>
    </location>
</feature>
<feature type="region of interest" description="Disordered" evidence="1">
    <location>
        <begin position="263"/>
        <end position="282"/>
    </location>
</feature>
<keyword evidence="2" id="KW-0472">Membrane</keyword>
<dbReference type="RefSeq" id="WP_166284566.1">
    <property type="nucleotide sequence ID" value="NZ_JAANNP010000091.1"/>
</dbReference>
<accession>A0ABX0GYQ6</accession>
<keyword evidence="2" id="KW-0812">Transmembrane</keyword>
<evidence type="ECO:0000313" key="3">
    <source>
        <dbReference type="EMBL" id="NHC16093.1"/>
    </source>
</evidence>
<feature type="compositionally biased region" description="Pro residues" evidence="1">
    <location>
        <begin position="268"/>
        <end position="282"/>
    </location>
</feature>
<dbReference type="Proteomes" id="UP000800981">
    <property type="component" value="Unassembled WGS sequence"/>
</dbReference>
<name>A0ABX0GYQ6_9ACTN</name>
<evidence type="ECO:0000256" key="2">
    <source>
        <dbReference type="SAM" id="Phobius"/>
    </source>
</evidence>
<feature type="transmembrane region" description="Helical" evidence="2">
    <location>
        <begin position="136"/>
        <end position="157"/>
    </location>
</feature>
<keyword evidence="4" id="KW-1185">Reference proteome</keyword>
<evidence type="ECO:0000256" key="1">
    <source>
        <dbReference type="SAM" id="MobiDB-lite"/>
    </source>
</evidence>
<organism evidence="3 4">
    <name type="scientific">Motilibacter deserti</name>
    <dbReference type="NCBI Taxonomy" id="2714956"/>
    <lineage>
        <taxon>Bacteria</taxon>
        <taxon>Bacillati</taxon>
        <taxon>Actinomycetota</taxon>
        <taxon>Actinomycetes</taxon>
        <taxon>Motilibacterales</taxon>
        <taxon>Motilibacteraceae</taxon>
        <taxon>Motilibacter</taxon>
    </lineage>
</organism>
<dbReference type="EMBL" id="JAANNP010000091">
    <property type="protein sequence ID" value="NHC16093.1"/>
    <property type="molecule type" value="Genomic_DNA"/>
</dbReference>
<reference evidence="3 4" key="1">
    <citation type="submission" date="2020-03" db="EMBL/GenBank/DDBJ databases">
        <title>Two novel Motilibacter sp.</title>
        <authorList>
            <person name="Liu S."/>
        </authorList>
    </citation>
    <scope>NUCLEOTIDE SEQUENCE [LARGE SCALE GENOMIC DNA]</scope>
    <source>
        <strain evidence="3 4">E257</strain>
    </source>
</reference>
<feature type="transmembrane region" description="Helical" evidence="2">
    <location>
        <begin position="234"/>
        <end position="254"/>
    </location>
</feature>
<protein>
    <submittedName>
        <fullName evidence="3">Uncharacterized protein</fullName>
    </submittedName>
</protein>
<keyword evidence="2" id="KW-1133">Transmembrane helix</keyword>
<feature type="transmembrane region" description="Helical" evidence="2">
    <location>
        <begin position="107"/>
        <end position="124"/>
    </location>
</feature>
<feature type="transmembrane region" description="Helical" evidence="2">
    <location>
        <begin position="195"/>
        <end position="214"/>
    </location>
</feature>
<comment type="caution">
    <text evidence="3">The sequence shown here is derived from an EMBL/GenBank/DDBJ whole genome shotgun (WGS) entry which is preliminary data.</text>
</comment>
<sequence length="282" mass="29395">MIRGSWVWPRASAVNEAVLRVALLALLANAARVPFQVVWLGMLAARPPEAFDPVDELTPLVWLPAYLALLYGRVRAAAVLASVGLAPSVLDLGTGSGFGWQGRLADVAGLAFDALPLAAMAVLWRAPAHARPRAWLLALPAAVVALPAAQLTAWLASRPVPDVGGAYCVSYVIAAAGYLLWMCRPPRGSAGRAQPVWPLALALIGAAVLAQRVATLPLQAAFATQFGAWGGTRRPLLVTAGEVVALVVAVLLLARRVGQQSRRASLAPVPPTTPPDPPVGVP</sequence>
<evidence type="ECO:0000313" key="4">
    <source>
        <dbReference type="Proteomes" id="UP000800981"/>
    </source>
</evidence>
<proteinExistence type="predicted"/>